<keyword evidence="3" id="KW-1185">Reference proteome</keyword>
<dbReference type="OrthoDB" id="2434806at2759"/>
<evidence type="ECO:0000313" key="2">
    <source>
        <dbReference type="EMBL" id="CAG8589126.1"/>
    </source>
</evidence>
<feature type="non-terminal residue" evidence="2">
    <location>
        <position position="79"/>
    </location>
</feature>
<accession>A0A9N9C5W0</accession>
<sequence>MPTPDDIEDLKDPKISSFKLASELNLNLTKLFRQSLRKTAKTNLPLHINAMKKNPTIGGRQNIYKPSHEDEDNFSENTS</sequence>
<feature type="region of interest" description="Disordered" evidence="1">
    <location>
        <begin position="52"/>
        <end position="79"/>
    </location>
</feature>
<feature type="compositionally biased region" description="Acidic residues" evidence="1">
    <location>
        <begin position="69"/>
        <end position="79"/>
    </location>
</feature>
<proteinExistence type="predicted"/>
<organism evidence="2 3">
    <name type="scientific">Dentiscutata erythropus</name>
    <dbReference type="NCBI Taxonomy" id="1348616"/>
    <lineage>
        <taxon>Eukaryota</taxon>
        <taxon>Fungi</taxon>
        <taxon>Fungi incertae sedis</taxon>
        <taxon>Mucoromycota</taxon>
        <taxon>Glomeromycotina</taxon>
        <taxon>Glomeromycetes</taxon>
        <taxon>Diversisporales</taxon>
        <taxon>Gigasporaceae</taxon>
        <taxon>Dentiscutata</taxon>
    </lineage>
</organism>
<name>A0A9N9C5W0_9GLOM</name>
<protein>
    <submittedName>
        <fullName evidence="2">22493_t:CDS:1</fullName>
    </submittedName>
</protein>
<reference evidence="2" key="1">
    <citation type="submission" date="2021-06" db="EMBL/GenBank/DDBJ databases">
        <authorList>
            <person name="Kallberg Y."/>
            <person name="Tangrot J."/>
            <person name="Rosling A."/>
        </authorList>
    </citation>
    <scope>NUCLEOTIDE SEQUENCE</scope>
    <source>
        <strain evidence="2">MA453B</strain>
    </source>
</reference>
<dbReference type="EMBL" id="CAJVPY010003346">
    <property type="protein sequence ID" value="CAG8589126.1"/>
    <property type="molecule type" value="Genomic_DNA"/>
</dbReference>
<dbReference type="AlphaFoldDB" id="A0A9N9C5W0"/>
<comment type="caution">
    <text evidence="2">The sequence shown here is derived from an EMBL/GenBank/DDBJ whole genome shotgun (WGS) entry which is preliminary data.</text>
</comment>
<dbReference type="Proteomes" id="UP000789405">
    <property type="component" value="Unassembled WGS sequence"/>
</dbReference>
<evidence type="ECO:0000256" key="1">
    <source>
        <dbReference type="SAM" id="MobiDB-lite"/>
    </source>
</evidence>
<evidence type="ECO:0000313" key="3">
    <source>
        <dbReference type="Proteomes" id="UP000789405"/>
    </source>
</evidence>
<gene>
    <name evidence="2" type="ORF">DERYTH_LOCUS7074</name>
</gene>